<feature type="domain" description="Mycothiol-dependent maleylpyruvate isomerase metal-binding" evidence="1">
    <location>
        <begin position="18"/>
        <end position="158"/>
    </location>
</feature>
<dbReference type="EMBL" id="FYEW01000001">
    <property type="protein sequence ID" value="SNC63184.1"/>
    <property type="molecule type" value="Genomic_DNA"/>
</dbReference>
<organism evidence="2 3">
    <name type="scientific">Hymenobacter gelipurpurascens</name>
    <dbReference type="NCBI Taxonomy" id="89968"/>
    <lineage>
        <taxon>Bacteria</taxon>
        <taxon>Pseudomonadati</taxon>
        <taxon>Bacteroidota</taxon>
        <taxon>Cytophagia</taxon>
        <taxon>Cytophagales</taxon>
        <taxon>Hymenobacteraceae</taxon>
        <taxon>Hymenobacter</taxon>
    </lineage>
</organism>
<gene>
    <name evidence="2" type="ORF">SAMN06265337_0823</name>
</gene>
<dbReference type="InterPro" id="IPR034660">
    <property type="entry name" value="DinB/YfiT-like"/>
</dbReference>
<accession>A0A212TBK1</accession>
<dbReference type="InterPro" id="IPR024344">
    <property type="entry name" value="MDMPI_metal-binding"/>
</dbReference>
<dbReference type="RefSeq" id="WP_088842121.1">
    <property type="nucleotide sequence ID" value="NZ_FYEW01000001.1"/>
</dbReference>
<dbReference type="SUPFAM" id="SSF109854">
    <property type="entry name" value="DinB/YfiT-like putative metalloenzymes"/>
    <property type="match status" value="1"/>
</dbReference>
<dbReference type="Pfam" id="PF11716">
    <property type="entry name" value="MDMPI_N"/>
    <property type="match status" value="1"/>
</dbReference>
<keyword evidence="3" id="KW-1185">Reference proteome</keyword>
<dbReference type="Proteomes" id="UP000198131">
    <property type="component" value="Unassembled WGS sequence"/>
</dbReference>
<evidence type="ECO:0000259" key="1">
    <source>
        <dbReference type="Pfam" id="PF11716"/>
    </source>
</evidence>
<reference evidence="3" key="1">
    <citation type="submission" date="2017-06" db="EMBL/GenBank/DDBJ databases">
        <authorList>
            <person name="Varghese N."/>
            <person name="Submissions S."/>
        </authorList>
    </citation>
    <scope>NUCLEOTIDE SEQUENCE [LARGE SCALE GENOMIC DNA]</scope>
    <source>
        <strain evidence="3">DSM 11116</strain>
    </source>
</reference>
<name>A0A212TBK1_9BACT</name>
<sequence>MQPLPQLHTAHLLPVLDQHLQQVISSLREPEWELPTVAPRWSVRDVALHLLDGNLRTLSMLRDGHFADSGPASPAYPDVVQYLNALNADWVAVGQRLSPAVITWLLEVSGVAYCNYMASLEPQAPAVFSVAWAGEEQSLNWFHVDREYTEKWHHQQQLRLAVGQEAPLLTRELYHPFLATCVRALPHHYRHTEAPAGTTLRFHVNGPAGDTWYLRRVAEAWELGQAYTGPVETSVELAGNAAWRLFMKSLPAHEAAEHLHVEGSPDLAQPLYSVTAVMA</sequence>
<protein>
    <submittedName>
        <fullName evidence="2">TIGR03083 family protein</fullName>
    </submittedName>
</protein>
<proteinExistence type="predicted"/>
<dbReference type="GO" id="GO:0046872">
    <property type="term" value="F:metal ion binding"/>
    <property type="evidence" value="ECO:0007669"/>
    <property type="project" value="InterPro"/>
</dbReference>
<dbReference type="Gene3D" id="1.20.120.450">
    <property type="entry name" value="dinb family like domain"/>
    <property type="match status" value="1"/>
</dbReference>
<dbReference type="OrthoDB" id="154293at2"/>
<dbReference type="AlphaFoldDB" id="A0A212TBK1"/>
<evidence type="ECO:0000313" key="3">
    <source>
        <dbReference type="Proteomes" id="UP000198131"/>
    </source>
</evidence>
<evidence type="ECO:0000313" key="2">
    <source>
        <dbReference type="EMBL" id="SNC63184.1"/>
    </source>
</evidence>